<dbReference type="AlphaFoldDB" id="A0A9J5YMK9"/>
<protein>
    <submittedName>
        <fullName evidence="1">Uncharacterized protein</fullName>
    </submittedName>
</protein>
<name>A0A9J5YMK9_SOLCO</name>
<comment type="caution">
    <text evidence="1">The sequence shown here is derived from an EMBL/GenBank/DDBJ whole genome shotgun (WGS) entry which is preliminary data.</text>
</comment>
<gene>
    <name evidence="1" type="ORF">H5410_031734</name>
</gene>
<keyword evidence="2" id="KW-1185">Reference proteome</keyword>
<proteinExistence type="predicted"/>
<organism evidence="1 2">
    <name type="scientific">Solanum commersonii</name>
    <name type="common">Commerson's wild potato</name>
    <name type="synonym">Commerson's nightshade</name>
    <dbReference type="NCBI Taxonomy" id="4109"/>
    <lineage>
        <taxon>Eukaryota</taxon>
        <taxon>Viridiplantae</taxon>
        <taxon>Streptophyta</taxon>
        <taxon>Embryophyta</taxon>
        <taxon>Tracheophyta</taxon>
        <taxon>Spermatophyta</taxon>
        <taxon>Magnoliopsida</taxon>
        <taxon>eudicotyledons</taxon>
        <taxon>Gunneridae</taxon>
        <taxon>Pentapetalae</taxon>
        <taxon>asterids</taxon>
        <taxon>lamiids</taxon>
        <taxon>Solanales</taxon>
        <taxon>Solanaceae</taxon>
        <taxon>Solanoideae</taxon>
        <taxon>Solaneae</taxon>
        <taxon>Solanum</taxon>
    </lineage>
</organism>
<dbReference type="EMBL" id="JACXVP010000006">
    <property type="protein sequence ID" value="KAG5600364.1"/>
    <property type="molecule type" value="Genomic_DNA"/>
</dbReference>
<sequence length="59" mass="7370">MEKRRARRVDMKQVDLVCILELLQWLGKGMRSNWITREYEEGWIYPQEVEVGETWYWQH</sequence>
<reference evidence="1 2" key="1">
    <citation type="submission" date="2020-09" db="EMBL/GenBank/DDBJ databases">
        <title>De no assembly of potato wild relative species, Solanum commersonii.</title>
        <authorList>
            <person name="Cho K."/>
        </authorList>
    </citation>
    <scope>NUCLEOTIDE SEQUENCE [LARGE SCALE GENOMIC DNA]</scope>
    <source>
        <strain evidence="1">LZ3.2</strain>
        <tissue evidence="1">Leaf</tissue>
    </source>
</reference>
<evidence type="ECO:0000313" key="2">
    <source>
        <dbReference type="Proteomes" id="UP000824120"/>
    </source>
</evidence>
<evidence type="ECO:0000313" key="1">
    <source>
        <dbReference type="EMBL" id="KAG5600364.1"/>
    </source>
</evidence>
<accession>A0A9J5YMK9</accession>
<dbReference type="Proteomes" id="UP000824120">
    <property type="component" value="Chromosome 6"/>
</dbReference>